<evidence type="ECO:0000256" key="1">
    <source>
        <dbReference type="ARBA" id="ARBA00023125"/>
    </source>
</evidence>
<organism evidence="3 4">
    <name type="scientific">Schumannella luteola</name>
    <dbReference type="NCBI Taxonomy" id="472059"/>
    <lineage>
        <taxon>Bacteria</taxon>
        <taxon>Bacillati</taxon>
        <taxon>Actinomycetota</taxon>
        <taxon>Actinomycetes</taxon>
        <taxon>Micrococcales</taxon>
        <taxon>Microbacteriaceae</taxon>
        <taxon>Schumannella</taxon>
    </lineage>
</organism>
<dbReference type="PANTHER" id="PTHR46797:SF1">
    <property type="entry name" value="METHYLPHOSPHONATE SYNTHASE"/>
    <property type="match status" value="1"/>
</dbReference>
<keyword evidence="1" id="KW-0238">DNA-binding</keyword>
<dbReference type="GO" id="GO:0005829">
    <property type="term" value="C:cytosol"/>
    <property type="evidence" value="ECO:0007669"/>
    <property type="project" value="TreeGrafter"/>
</dbReference>
<dbReference type="AlphaFoldDB" id="A0A852YEW4"/>
<reference evidence="3 4" key="1">
    <citation type="submission" date="2020-07" db="EMBL/GenBank/DDBJ databases">
        <title>Sequencing the genomes of 1000 actinobacteria strains.</title>
        <authorList>
            <person name="Klenk H.-P."/>
        </authorList>
    </citation>
    <scope>NUCLEOTIDE SEQUENCE [LARGE SCALE GENOMIC DNA]</scope>
    <source>
        <strain evidence="3 4">DSM 23141</strain>
    </source>
</reference>
<sequence length="119" mass="12580">MLLRHAVGAALRRIRLDSGRTLREVAHDAAISMPYLSEIERGRKEPSSEVLAGLCRALGLTILDLLREAGVEAGAQAPVVDLAERREARISVLRAPGAPSSIRHGGDAGSTSHDVLLAA</sequence>
<dbReference type="CDD" id="cd00093">
    <property type="entry name" value="HTH_XRE"/>
    <property type="match status" value="1"/>
</dbReference>
<dbReference type="EMBL" id="JACBZY010000001">
    <property type="protein sequence ID" value="NYG99691.1"/>
    <property type="molecule type" value="Genomic_DNA"/>
</dbReference>
<dbReference type="InterPro" id="IPR010982">
    <property type="entry name" value="Lambda_DNA-bd_dom_sf"/>
</dbReference>
<dbReference type="GO" id="GO:0003677">
    <property type="term" value="F:DNA binding"/>
    <property type="evidence" value="ECO:0007669"/>
    <property type="project" value="UniProtKB-KW"/>
</dbReference>
<protein>
    <submittedName>
        <fullName evidence="3">Transcriptional regulator with XRE-family HTH domain</fullName>
    </submittedName>
</protein>
<dbReference type="Pfam" id="PF13560">
    <property type="entry name" value="HTH_31"/>
    <property type="match status" value="1"/>
</dbReference>
<evidence type="ECO:0000313" key="4">
    <source>
        <dbReference type="Proteomes" id="UP000553888"/>
    </source>
</evidence>
<name>A0A852YEW4_9MICO</name>
<dbReference type="PROSITE" id="PS50943">
    <property type="entry name" value="HTH_CROC1"/>
    <property type="match status" value="1"/>
</dbReference>
<accession>A0A852YEW4</accession>
<feature type="domain" description="HTH cro/C1-type" evidence="2">
    <location>
        <begin position="11"/>
        <end position="65"/>
    </location>
</feature>
<dbReference type="InterPro" id="IPR050807">
    <property type="entry name" value="TransReg_Diox_bact_type"/>
</dbReference>
<proteinExistence type="predicted"/>
<dbReference type="InterPro" id="IPR001387">
    <property type="entry name" value="Cro/C1-type_HTH"/>
</dbReference>
<dbReference type="Gene3D" id="1.10.260.40">
    <property type="entry name" value="lambda repressor-like DNA-binding domains"/>
    <property type="match status" value="1"/>
</dbReference>
<dbReference type="SMART" id="SM00530">
    <property type="entry name" value="HTH_XRE"/>
    <property type="match status" value="1"/>
</dbReference>
<comment type="caution">
    <text evidence="3">The sequence shown here is derived from an EMBL/GenBank/DDBJ whole genome shotgun (WGS) entry which is preliminary data.</text>
</comment>
<evidence type="ECO:0000259" key="2">
    <source>
        <dbReference type="PROSITE" id="PS50943"/>
    </source>
</evidence>
<dbReference type="PANTHER" id="PTHR46797">
    <property type="entry name" value="HTH-TYPE TRANSCRIPTIONAL REGULATOR"/>
    <property type="match status" value="1"/>
</dbReference>
<dbReference type="SUPFAM" id="SSF47413">
    <property type="entry name" value="lambda repressor-like DNA-binding domains"/>
    <property type="match status" value="1"/>
</dbReference>
<dbReference type="RefSeq" id="WP_179568031.1">
    <property type="nucleotide sequence ID" value="NZ_JACBZY010000001.1"/>
</dbReference>
<gene>
    <name evidence="3" type="ORF">BJ979_002317</name>
</gene>
<keyword evidence="4" id="KW-1185">Reference proteome</keyword>
<dbReference type="GO" id="GO:0003700">
    <property type="term" value="F:DNA-binding transcription factor activity"/>
    <property type="evidence" value="ECO:0007669"/>
    <property type="project" value="TreeGrafter"/>
</dbReference>
<evidence type="ECO:0000313" key="3">
    <source>
        <dbReference type="EMBL" id="NYG99691.1"/>
    </source>
</evidence>
<dbReference type="Proteomes" id="UP000553888">
    <property type="component" value="Unassembled WGS sequence"/>
</dbReference>